<dbReference type="GO" id="GO:0015627">
    <property type="term" value="C:type II protein secretion system complex"/>
    <property type="evidence" value="ECO:0007669"/>
    <property type="project" value="InterPro"/>
</dbReference>
<comment type="subcellular location">
    <subcellularLocation>
        <location evidence="1">Cell inner membrane</location>
    </subcellularLocation>
</comment>
<dbReference type="EMBL" id="QUOV01000001">
    <property type="protein sequence ID" value="REL36959.1"/>
    <property type="molecule type" value="Genomic_DNA"/>
</dbReference>
<dbReference type="NCBIfam" id="TIGR01713">
    <property type="entry name" value="typeII_sec_gspC"/>
    <property type="match status" value="1"/>
</dbReference>
<dbReference type="RefSeq" id="WP_116001955.1">
    <property type="nucleotide sequence ID" value="NZ_QUOV01000001.1"/>
</dbReference>
<organism evidence="13 14">
    <name type="scientific">Thalassotalea euphylliae</name>
    <dbReference type="NCBI Taxonomy" id="1655234"/>
    <lineage>
        <taxon>Bacteria</taxon>
        <taxon>Pseudomonadati</taxon>
        <taxon>Pseudomonadota</taxon>
        <taxon>Gammaproteobacteria</taxon>
        <taxon>Alteromonadales</taxon>
        <taxon>Colwelliaceae</taxon>
        <taxon>Thalassotalea</taxon>
    </lineage>
</organism>
<dbReference type="SUPFAM" id="SSF50156">
    <property type="entry name" value="PDZ domain-like"/>
    <property type="match status" value="1"/>
</dbReference>
<proteinExistence type="inferred from homology"/>
<dbReference type="InterPro" id="IPR024961">
    <property type="entry name" value="T2SS_GspC_N"/>
</dbReference>
<dbReference type="GO" id="GO:0015628">
    <property type="term" value="P:protein secretion by the type II secretion system"/>
    <property type="evidence" value="ECO:0007669"/>
    <property type="project" value="InterPro"/>
</dbReference>
<keyword evidence="3" id="KW-0813">Transport</keyword>
<dbReference type="InterPro" id="IPR036034">
    <property type="entry name" value="PDZ_sf"/>
</dbReference>
<dbReference type="AlphaFoldDB" id="A0A3E0UJ76"/>
<evidence type="ECO:0000256" key="7">
    <source>
        <dbReference type="ARBA" id="ARBA00022927"/>
    </source>
</evidence>
<gene>
    <name evidence="13" type="primary">gspC</name>
    <name evidence="13" type="ORF">DXX92_17485</name>
</gene>
<comment type="similarity">
    <text evidence="2">Belongs to the GSP C family.</text>
</comment>
<sequence>MQLPDNLASFSEYFNKLPQVQIAKAISLIILLYIAYLLAQITWQLVPIEQTPTLSIQDSPSSQSSSSSTRFNVERFISLNIFGQYNTEQVVETLPEVQDAPETKLNLTLSGVVAASDPKKAAAIIEHNGKQQTYGVGDKIINTRAQLHQVYADRVILKQSGRVETLMLDGFDYNKQPKPSVIKASSNRDKNRASSTKSRPNRSTVKRGQAVDQRNNAELSKAMKALKTDIASNPGKLSDYLKISPKRAQGKIQGYRLMPGKDPAFFRASGLKSGDVAVQMNGLDLSIPSESAQALKLLRETSDLALLVDRNGELTEILFSIAP</sequence>
<keyword evidence="9 11" id="KW-0472">Membrane</keyword>
<evidence type="ECO:0000313" key="14">
    <source>
        <dbReference type="Proteomes" id="UP000256999"/>
    </source>
</evidence>
<keyword evidence="5" id="KW-0997">Cell inner membrane</keyword>
<evidence type="ECO:0000256" key="3">
    <source>
        <dbReference type="ARBA" id="ARBA00022448"/>
    </source>
</evidence>
<dbReference type="Pfam" id="PF11356">
    <property type="entry name" value="T2SSC"/>
    <property type="match status" value="1"/>
</dbReference>
<feature type="compositionally biased region" description="Polar residues" evidence="10">
    <location>
        <begin position="193"/>
        <end position="203"/>
    </location>
</feature>
<feature type="transmembrane region" description="Helical" evidence="11">
    <location>
        <begin position="20"/>
        <end position="39"/>
    </location>
</feature>
<protein>
    <submittedName>
        <fullName evidence="13">Type II secretion system protein GspC</fullName>
    </submittedName>
</protein>
<feature type="domain" description="Type II secretion system protein GspC N-terminal" evidence="12">
    <location>
        <begin position="30"/>
        <end position="168"/>
    </location>
</feature>
<feature type="region of interest" description="Disordered" evidence="10">
    <location>
        <begin position="177"/>
        <end position="216"/>
    </location>
</feature>
<evidence type="ECO:0000256" key="11">
    <source>
        <dbReference type="SAM" id="Phobius"/>
    </source>
</evidence>
<evidence type="ECO:0000256" key="2">
    <source>
        <dbReference type="ARBA" id="ARBA00007986"/>
    </source>
</evidence>
<evidence type="ECO:0000256" key="9">
    <source>
        <dbReference type="ARBA" id="ARBA00023136"/>
    </source>
</evidence>
<evidence type="ECO:0000313" key="13">
    <source>
        <dbReference type="EMBL" id="REL36959.1"/>
    </source>
</evidence>
<dbReference type="GO" id="GO:0005886">
    <property type="term" value="C:plasma membrane"/>
    <property type="evidence" value="ECO:0007669"/>
    <property type="project" value="UniProtKB-SubCell"/>
</dbReference>
<keyword evidence="6 11" id="KW-0812">Transmembrane</keyword>
<dbReference type="InterPro" id="IPR001639">
    <property type="entry name" value="T2SS_protein-GspC"/>
</dbReference>
<dbReference type="Gene3D" id="2.30.30.830">
    <property type="match status" value="1"/>
</dbReference>
<evidence type="ECO:0000256" key="5">
    <source>
        <dbReference type="ARBA" id="ARBA00022519"/>
    </source>
</evidence>
<evidence type="ECO:0000256" key="4">
    <source>
        <dbReference type="ARBA" id="ARBA00022475"/>
    </source>
</evidence>
<evidence type="ECO:0000256" key="6">
    <source>
        <dbReference type="ARBA" id="ARBA00022692"/>
    </source>
</evidence>
<keyword evidence="8 11" id="KW-1133">Transmembrane helix</keyword>
<name>A0A3E0UJ76_9GAMM</name>
<evidence type="ECO:0000256" key="10">
    <source>
        <dbReference type="SAM" id="MobiDB-lite"/>
    </source>
</evidence>
<dbReference type="PROSITE" id="PS01141">
    <property type="entry name" value="T2SP_C"/>
    <property type="match status" value="1"/>
</dbReference>
<accession>A0A3E0UJ76</accession>
<evidence type="ECO:0000259" key="12">
    <source>
        <dbReference type="Pfam" id="PF11356"/>
    </source>
</evidence>
<keyword evidence="7" id="KW-0653">Protein transport</keyword>
<dbReference type="Proteomes" id="UP000256999">
    <property type="component" value="Unassembled WGS sequence"/>
</dbReference>
<evidence type="ECO:0000256" key="8">
    <source>
        <dbReference type="ARBA" id="ARBA00022989"/>
    </source>
</evidence>
<keyword evidence="4" id="KW-1003">Cell membrane</keyword>
<dbReference type="OrthoDB" id="1491375at2"/>
<evidence type="ECO:0000256" key="1">
    <source>
        <dbReference type="ARBA" id="ARBA00004533"/>
    </source>
</evidence>
<comment type="caution">
    <text evidence="13">The sequence shown here is derived from an EMBL/GenBank/DDBJ whole genome shotgun (WGS) entry which is preliminary data.</text>
</comment>
<dbReference type="Gene3D" id="2.30.42.10">
    <property type="match status" value="1"/>
</dbReference>
<reference evidence="13 14" key="1">
    <citation type="submission" date="2018-08" db="EMBL/GenBank/DDBJ databases">
        <title>Thalassotalea euphylliae genome.</title>
        <authorList>
            <person name="Summers S."/>
            <person name="Rice S.A."/>
            <person name="Freckelton M.L."/>
            <person name="Nedved B.T."/>
            <person name="Hadfield M.G."/>
        </authorList>
    </citation>
    <scope>NUCLEOTIDE SEQUENCE [LARGE SCALE GENOMIC DNA]</scope>
    <source>
        <strain evidence="13 14">H2</strain>
    </source>
</reference>